<evidence type="ECO:0000256" key="1">
    <source>
        <dbReference type="SAM" id="MobiDB-lite"/>
    </source>
</evidence>
<feature type="compositionally biased region" description="Polar residues" evidence="1">
    <location>
        <begin position="294"/>
        <end position="304"/>
    </location>
</feature>
<keyword evidence="3" id="KW-1185">Reference proteome</keyword>
<feature type="region of interest" description="Disordered" evidence="1">
    <location>
        <begin position="441"/>
        <end position="509"/>
    </location>
</feature>
<accession>A0A439D2Q9</accession>
<feature type="region of interest" description="Disordered" evidence="1">
    <location>
        <begin position="275"/>
        <end position="326"/>
    </location>
</feature>
<feature type="compositionally biased region" description="Pro residues" evidence="1">
    <location>
        <begin position="476"/>
        <end position="491"/>
    </location>
</feature>
<feature type="compositionally biased region" description="Low complexity" evidence="1">
    <location>
        <begin position="533"/>
        <end position="542"/>
    </location>
</feature>
<dbReference type="Proteomes" id="UP000286045">
    <property type="component" value="Unassembled WGS sequence"/>
</dbReference>
<gene>
    <name evidence="2" type="ORF">EKO27_g6402</name>
</gene>
<sequence length="583" mass="63956">MEDVLLVPPDRGTILGKPVWKPRYVVVGSLAPKGESQSNVSLSQVLSTGRIGGVGSRSSRSQLKGPTDAIYLSVYKSKEDAEPIYQHSIASIADCQVQQVAHRKQGNVPTLAIQILPDPATDKLRKRRSSRSGGLIATKDSGPTTLWFIAPEGSQYGLDDWANYIQSLVQRQQSMPTSPTSPTAPVFTSPFPPLQDVLEKSSPKSSARGKLRSKLQSKSSGRNLPSTRDQGSIYTPGSPSLRSRTSDLSSHASSMVPAAMHFVQQHYANLQHSELPSPASTVDEYPEQSVEPWKTSQGRSSAVSSPIMGRASISSSQSPLQSSLEYSPPIVPRETILDRAFQMRCIPGSDREIAGEEKLTSLARFEALMREADSRRRHTRGKEVKPEPLKSTWEDDESDEDEDEDEDEDSDNYAFEHGDQDEMEAPAFKALRFIANRHNSAYSDSRPSNVPSVLRPHTSHTRSRPMAQRTNSQPYIPGPPLQIPSSPPPRQAEPITMRRSHEKRHSTSDVKQLNFNEFAKRLSGTSNLLIQSNASAGSNRGSGDYDTHTPRGSMSPRGAGQTPDERCRWRGSIGVLGNEGGLL</sequence>
<dbReference type="STRING" id="363999.A0A439D2Q9"/>
<reference evidence="2 3" key="1">
    <citation type="submission" date="2018-12" db="EMBL/GenBank/DDBJ databases">
        <title>Draft genome sequence of Xylaria grammica IHI A82.</title>
        <authorList>
            <person name="Buettner E."/>
            <person name="Kellner H."/>
        </authorList>
    </citation>
    <scope>NUCLEOTIDE SEQUENCE [LARGE SCALE GENOMIC DNA]</scope>
    <source>
        <strain evidence="2 3">IHI A82</strain>
    </source>
</reference>
<feature type="compositionally biased region" description="Low complexity" evidence="1">
    <location>
        <begin position="312"/>
        <end position="326"/>
    </location>
</feature>
<name>A0A439D2Q9_9PEZI</name>
<feature type="compositionally biased region" description="Low complexity" evidence="1">
    <location>
        <begin position="174"/>
        <end position="189"/>
    </location>
</feature>
<feature type="compositionally biased region" description="Acidic residues" evidence="1">
    <location>
        <begin position="394"/>
        <end position="411"/>
    </location>
</feature>
<organism evidence="2 3">
    <name type="scientific">Xylaria grammica</name>
    <dbReference type="NCBI Taxonomy" id="363999"/>
    <lineage>
        <taxon>Eukaryota</taxon>
        <taxon>Fungi</taxon>
        <taxon>Dikarya</taxon>
        <taxon>Ascomycota</taxon>
        <taxon>Pezizomycotina</taxon>
        <taxon>Sordariomycetes</taxon>
        <taxon>Xylariomycetidae</taxon>
        <taxon>Xylariales</taxon>
        <taxon>Xylariaceae</taxon>
        <taxon>Xylaria</taxon>
    </lineage>
</organism>
<feature type="region of interest" description="Disordered" evidence="1">
    <location>
        <begin position="172"/>
        <end position="252"/>
    </location>
</feature>
<feature type="compositionally biased region" description="Polar residues" evidence="1">
    <location>
        <begin position="441"/>
        <end position="451"/>
    </location>
</feature>
<dbReference type="AlphaFoldDB" id="A0A439D2Q9"/>
<proteinExistence type="predicted"/>
<comment type="caution">
    <text evidence="2">The sequence shown here is derived from an EMBL/GenBank/DDBJ whole genome shotgun (WGS) entry which is preliminary data.</text>
</comment>
<evidence type="ECO:0000313" key="2">
    <source>
        <dbReference type="EMBL" id="RWA08698.1"/>
    </source>
</evidence>
<feature type="region of interest" description="Disordered" evidence="1">
    <location>
        <begin position="372"/>
        <end position="422"/>
    </location>
</feature>
<dbReference type="EMBL" id="RYZI01000187">
    <property type="protein sequence ID" value="RWA08698.1"/>
    <property type="molecule type" value="Genomic_DNA"/>
</dbReference>
<feature type="compositionally biased region" description="Polar residues" evidence="1">
    <location>
        <begin position="216"/>
        <end position="252"/>
    </location>
</feature>
<evidence type="ECO:0000313" key="3">
    <source>
        <dbReference type="Proteomes" id="UP000286045"/>
    </source>
</evidence>
<feature type="region of interest" description="Disordered" evidence="1">
    <location>
        <begin position="533"/>
        <end position="572"/>
    </location>
</feature>
<protein>
    <submittedName>
        <fullName evidence="2">Uncharacterized protein</fullName>
    </submittedName>
</protein>